<evidence type="ECO:0000313" key="6">
    <source>
        <dbReference type="Proteomes" id="UP000655443"/>
    </source>
</evidence>
<feature type="domain" description="4'-phosphopantetheinyl transferase" evidence="4">
    <location>
        <begin position="146"/>
        <end position="236"/>
    </location>
</feature>
<dbReference type="AlphaFoldDB" id="A0A918YSY6"/>
<evidence type="ECO:0000256" key="2">
    <source>
        <dbReference type="ARBA" id="ARBA00022679"/>
    </source>
</evidence>
<dbReference type="InterPro" id="IPR008278">
    <property type="entry name" value="4-PPantetheinyl_Trfase_dom"/>
</dbReference>
<sequence length="297" mass="32289">MVSVTRAAPGREQVVQIPPPCHVPGPDGPWEQVQERIEQTGRAVVHTTWGQWLTPALLDPGLRLLLGRDWPRYRQHPAPAGRLCFAVSRVVVKYAAAAALQIPADRLDLAYLPGGRPVLRGLGTDLQVSLTHTDELIVVGVSRAGPVGVDAEPAGRPISFELLRDHVCTAEEAELLAGLPEEERTERFLRLWTLKEAYTKALGHGMRRRFSALGFAWDETGAARLTADTAGEWTFATHLVEERFLVSEAHRRDTAPAAPGGIRAPAAVDVPVRLPSAEPPQGARVIGFPGRRGPGKR</sequence>
<dbReference type="Proteomes" id="UP000655443">
    <property type="component" value="Unassembled WGS sequence"/>
</dbReference>
<protein>
    <recommendedName>
        <fullName evidence="4">4'-phosphopantetheinyl transferase domain-containing protein</fullName>
    </recommendedName>
</protein>
<keyword evidence="6" id="KW-1185">Reference proteome</keyword>
<dbReference type="SUPFAM" id="SSF56214">
    <property type="entry name" value="4'-phosphopantetheinyl transferase"/>
    <property type="match status" value="2"/>
</dbReference>
<dbReference type="Pfam" id="PF01648">
    <property type="entry name" value="ACPS"/>
    <property type="match status" value="1"/>
</dbReference>
<gene>
    <name evidence="5" type="ORF">GCM10010339_91120</name>
</gene>
<evidence type="ECO:0000259" key="4">
    <source>
        <dbReference type="Pfam" id="PF01648"/>
    </source>
</evidence>
<feature type="region of interest" description="Disordered" evidence="3">
    <location>
        <begin position="274"/>
        <end position="297"/>
    </location>
</feature>
<dbReference type="PANTHER" id="PTHR12215:SF10">
    <property type="entry name" value="L-AMINOADIPATE-SEMIALDEHYDE DEHYDROGENASE-PHOSPHOPANTETHEINYL TRANSFERASE"/>
    <property type="match status" value="1"/>
</dbReference>
<dbReference type="InterPro" id="IPR037143">
    <property type="entry name" value="4-PPantetheinyl_Trfase_dom_sf"/>
</dbReference>
<evidence type="ECO:0000313" key="5">
    <source>
        <dbReference type="EMBL" id="GHE15677.1"/>
    </source>
</evidence>
<dbReference type="InterPro" id="IPR050559">
    <property type="entry name" value="P-Pant_transferase_sf"/>
</dbReference>
<name>A0A918YSY6_9ACTN</name>
<comment type="caution">
    <text evidence="5">The sequence shown here is derived from an EMBL/GenBank/DDBJ whole genome shotgun (WGS) entry which is preliminary data.</text>
</comment>
<dbReference type="GO" id="GO:0000287">
    <property type="term" value="F:magnesium ion binding"/>
    <property type="evidence" value="ECO:0007669"/>
    <property type="project" value="InterPro"/>
</dbReference>
<proteinExistence type="inferred from homology"/>
<reference evidence="5" key="1">
    <citation type="journal article" date="2014" name="Int. J. Syst. Evol. Microbiol.">
        <title>Complete genome sequence of Corynebacterium casei LMG S-19264T (=DSM 44701T), isolated from a smear-ripened cheese.</title>
        <authorList>
            <consortium name="US DOE Joint Genome Institute (JGI-PGF)"/>
            <person name="Walter F."/>
            <person name="Albersmeier A."/>
            <person name="Kalinowski J."/>
            <person name="Ruckert C."/>
        </authorList>
    </citation>
    <scope>NUCLEOTIDE SEQUENCE</scope>
    <source>
        <strain evidence="5">JCM 4714</strain>
    </source>
</reference>
<dbReference type="GO" id="GO:0005829">
    <property type="term" value="C:cytosol"/>
    <property type="evidence" value="ECO:0007669"/>
    <property type="project" value="TreeGrafter"/>
</dbReference>
<reference evidence="5" key="2">
    <citation type="submission" date="2020-09" db="EMBL/GenBank/DDBJ databases">
        <authorList>
            <person name="Sun Q."/>
            <person name="Ohkuma M."/>
        </authorList>
    </citation>
    <scope>NUCLEOTIDE SEQUENCE</scope>
    <source>
        <strain evidence="5">JCM 4714</strain>
    </source>
</reference>
<accession>A0A918YSY6</accession>
<comment type="similarity">
    <text evidence="1">Belongs to the P-Pant transferase superfamily. Gsp/Sfp/HetI/AcpT family.</text>
</comment>
<evidence type="ECO:0000256" key="1">
    <source>
        <dbReference type="ARBA" id="ARBA00010990"/>
    </source>
</evidence>
<dbReference type="EMBL" id="BMVG01000066">
    <property type="protein sequence ID" value="GHE15677.1"/>
    <property type="molecule type" value="Genomic_DNA"/>
</dbReference>
<dbReference type="Gene3D" id="3.90.470.20">
    <property type="entry name" value="4'-phosphopantetheinyl transferase domain"/>
    <property type="match status" value="2"/>
</dbReference>
<dbReference type="GO" id="GO:0019878">
    <property type="term" value="P:lysine biosynthetic process via aminoadipic acid"/>
    <property type="evidence" value="ECO:0007669"/>
    <property type="project" value="TreeGrafter"/>
</dbReference>
<keyword evidence="2" id="KW-0808">Transferase</keyword>
<dbReference type="GO" id="GO:0008897">
    <property type="term" value="F:holo-[acyl-carrier-protein] synthase activity"/>
    <property type="evidence" value="ECO:0007669"/>
    <property type="project" value="InterPro"/>
</dbReference>
<evidence type="ECO:0000256" key="3">
    <source>
        <dbReference type="SAM" id="MobiDB-lite"/>
    </source>
</evidence>
<dbReference type="PANTHER" id="PTHR12215">
    <property type="entry name" value="PHOSPHOPANTETHEINE TRANSFERASE"/>
    <property type="match status" value="1"/>
</dbReference>
<organism evidence="5 6">
    <name type="scientific">Streptomyces alanosinicus</name>
    <dbReference type="NCBI Taxonomy" id="68171"/>
    <lineage>
        <taxon>Bacteria</taxon>
        <taxon>Bacillati</taxon>
        <taxon>Actinomycetota</taxon>
        <taxon>Actinomycetes</taxon>
        <taxon>Kitasatosporales</taxon>
        <taxon>Streptomycetaceae</taxon>
        <taxon>Streptomyces</taxon>
    </lineage>
</organism>